<reference evidence="1 2" key="1">
    <citation type="submission" date="2020-08" db="EMBL/GenBank/DDBJ databases">
        <title>Cohnella phylogeny.</title>
        <authorList>
            <person name="Dunlap C."/>
        </authorList>
    </citation>
    <scope>NUCLEOTIDE SEQUENCE [LARGE SCALE GENOMIC DNA]</scope>
    <source>
        <strain evidence="1 2">DSM 28246</strain>
    </source>
</reference>
<dbReference type="Pfam" id="PF26325">
    <property type="entry name" value="YhjD"/>
    <property type="match status" value="1"/>
</dbReference>
<protein>
    <submittedName>
        <fullName evidence="1">Uncharacterized protein</fullName>
    </submittedName>
</protein>
<accession>A0A7X0VGA3</accession>
<gene>
    <name evidence="1" type="ORF">H7C19_18325</name>
</gene>
<keyword evidence="2" id="KW-1185">Reference proteome</keyword>
<evidence type="ECO:0000313" key="2">
    <source>
        <dbReference type="Proteomes" id="UP000547209"/>
    </source>
</evidence>
<dbReference type="Proteomes" id="UP000547209">
    <property type="component" value="Unassembled WGS sequence"/>
</dbReference>
<evidence type="ECO:0000313" key="1">
    <source>
        <dbReference type="EMBL" id="MBB6672641.1"/>
    </source>
</evidence>
<dbReference type="RefSeq" id="WP_185144157.1">
    <property type="nucleotide sequence ID" value="NZ_JACJVP010000029.1"/>
</dbReference>
<name>A0A7X0VGA3_9BACL</name>
<organism evidence="1 2">
    <name type="scientific">Cohnella nanjingensis</name>
    <dbReference type="NCBI Taxonomy" id="1387779"/>
    <lineage>
        <taxon>Bacteria</taxon>
        <taxon>Bacillati</taxon>
        <taxon>Bacillota</taxon>
        <taxon>Bacilli</taxon>
        <taxon>Bacillales</taxon>
        <taxon>Paenibacillaceae</taxon>
        <taxon>Cohnella</taxon>
    </lineage>
</organism>
<comment type="caution">
    <text evidence="1">The sequence shown here is derived from an EMBL/GenBank/DDBJ whole genome shotgun (WGS) entry which is preliminary data.</text>
</comment>
<proteinExistence type="predicted"/>
<dbReference type="EMBL" id="JACJVP010000029">
    <property type="protein sequence ID" value="MBB6672641.1"/>
    <property type="molecule type" value="Genomic_DNA"/>
</dbReference>
<sequence>MEFNEEQTKLIREYIHLSELVHESLHELKVLETSRVTLKDLNMRMTKMFGTYFNARLKDAQKAMWRQGINVRKDDQGGEIVYFDVTVRGVKSRFGIKRIVLEDELRVMCDKLGKQIENAKFEEYKVEVKRQG</sequence>
<dbReference type="AlphaFoldDB" id="A0A7X0VGA3"/>
<dbReference type="InterPro" id="IPR058600">
    <property type="entry name" value="YhjD-like"/>
</dbReference>